<gene>
    <name evidence="2" type="ORF">BU26DRAFT_546747</name>
</gene>
<dbReference type="GeneID" id="54585185"/>
<sequence length="506" mass="54581">MGDRKMANAVNRPTVEAASKGISLPSIREALGGSPKAQHEQERGAEAEATRLELSSTLPDEPPRATEIPSASAKYPEARWSPLCSIGRYGLSDASPMQEVREPMKRPQSTVDGMPDENQRHFDQDNPFKRSRTSFAGFLSEQAPIPQLPSRSILFGGPPPQGTAFSGPSSAFFPNLRPNDEQRTLPARLDDKYGGSGSSSATNADPVPTDSNALQEYSVKIKSEEEDEDEDELSTSTSQTSTSRPNIIDVFSKKERPLWTDVQRAEMNKLQQRVDNLARGVFGEEIDVIETVSSFLALDGKQKIALQAFQARVDKLQFPKMTKNVRKEYRKAKDEARTTNFGASGQASFGAVHPSRLALMNGQKPGSMYHFGAPSTAVGQAPVPTGPASNSLSPFAGRSGGMRRSQRLQNQAKQGNTGPQAAAGLYGATRLNRTAEPQGIAPQSTASPQGGAHAGPSPGLRVLTLPRMDFQGHPDPRSLALIVLMECNSLLASCSNIRVAWPAQDM</sequence>
<accession>A0A6A6IZG7</accession>
<proteinExistence type="predicted"/>
<name>A0A6A6IZG7_9PLEO</name>
<feature type="region of interest" description="Disordered" evidence="1">
    <location>
        <begin position="437"/>
        <end position="460"/>
    </location>
</feature>
<feature type="compositionally biased region" description="Low complexity" evidence="1">
    <location>
        <begin position="234"/>
        <end position="243"/>
    </location>
</feature>
<keyword evidence="3" id="KW-1185">Reference proteome</keyword>
<feature type="compositionally biased region" description="Basic and acidic residues" evidence="1">
    <location>
        <begin position="37"/>
        <end position="51"/>
    </location>
</feature>
<evidence type="ECO:0000256" key="1">
    <source>
        <dbReference type="SAM" id="MobiDB-lite"/>
    </source>
</evidence>
<feature type="region of interest" description="Disordered" evidence="1">
    <location>
        <begin position="94"/>
        <end position="246"/>
    </location>
</feature>
<evidence type="ECO:0000313" key="3">
    <source>
        <dbReference type="Proteomes" id="UP000800094"/>
    </source>
</evidence>
<reference evidence="2" key="1">
    <citation type="journal article" date="2020" name="Stud. Mycol.">
        <title>101 Dothideomycetes genomes: a test case for predicting lifestyles and emergence of pathogens.</title>
        <authorList>
            <person name="Haridas S."/>
            <person name="Albert R."/>
            <person name="Binder M."/>
            <person name="Bloem J."/>
            <person name="Labutti K."/>
            <person name="Salamov A."/>
            <person name="Andreopoulos B."/>
            <person name="Baker S."/>
            <person name="Barry K."/>
            <person name="Bills G."/>
            <person name="Bluhm B."/>
            <person name="Cannon C."/>
            <person name="Castanera R."/>
            <person name="Culley D."/>
            <person name="Daum C."/>
            <person name="Ezra D."/>
            <person name="Gonzalez J."/>
            <person name="Henrissat B."/>
            <person name="Kuo A."/>
            <person name="Liang C."/>
            <person name="Lipzen A."/>
            <person name="Lutzoni F."/>
            <person name="Magnuson J."/>
            <person name="Mondo S."/>
            <person name="Nolan M."/>
            <person name="Ohm R."/>
            <person name="Pangilinan J."/>
            <person name="Park H.-J."/>
            <person name="Ramirez L."/>
            <person name="Alfaro M."/>
            <person name="Sun H."/>
            <person name="Tritt A."/>
            <person name="Yoshinaga Y."/>
            <person name="Zwiers L.-H."/>
            <person name="Turgeon B."/>
            <person name="Goodwin S."/>
            <person name="Spatafora J."/>
            <person name="Crous P."/>
            <person name="Grigoriev I."/>
        </authorList>
    </citation>
    <scope>NUCLEOTIDE SEQUENCE</scope>
    <source>
        <strain evidence="2">CBS 122368</strain>
    </source>
</reference>
<feature type="region of interest" description="Disordered" evidence="1">
    <location>
        <begin position="380"/>
        <end position="422"/>
    </location>
</feature>
<feature type="compositionally biased region" description="Acidic residues" evidence="1">
    <location>
        <begin position="224"/>
        <end position="233"/>
    </location>
</feature>
<dbReference type="AlphaFoldDB" id="A0A6A6IZG7"/>
<protein>
    <submittedName>
        <fullName evidence="2">Uncharacterized protein</fullName>
    </submittedName>
</protein>
<feature type="region of interest" description="Disordered" evidence="1">
    <location>
        <begin position="1"/>
        <end position="75"/>
    </location>
</feature>
<dbReference type="Proteomes" id="UP000800094">
    <property type="component" value="Unassembled WGS sequence"/>
</dbReference>
<organism evidence="2 3">
    <name type="scientific">Trematosphaeria pertusa</name>
    <dbReference type="NCBI Taxonomy" id="390896"/>
    <lineage>
        <taxon>Eukaryota</taxon>
        <taxon>Fungi</taxon>
        <taxon>Dikarya</taxon>
        <taxon>Ascomycota</taxon>
        <taxon>Pezizomycotina</taxon>
        <taxon>Dothideomycetes</taxon>
        <taxon>Pleosporomycetidae</taxon>
        <taxon>Pleosporales</taxon>
        <taxon>Massarineae</taxon>
        <taxon>Trematosphaeriaceae</taxon>
        <taxon>Trematosphaeria</taxon>
    </lineage>
</organism>
<feature type="compositionally biased region" description="Basic and acidic residues" evidence="1">
    <location>
        <begin position="117"/>
        <end position="128"/>
    </location>
</feature>
<feature type="compositionally biased region" description="Basic and acidic residues" evidence="1">
    <location>
        <begin position="178"/>
        <end position="193"/>
    </location>
</feature>
<dbReference type="EMBL" id="ML987190">
    <property type="protein sequence ID" value="KAF2254553.1"/>
    <property type="molecule type" value="Genomic_DNA"/>
</dbReference>
<dbReference type="RefSeq" id="XP_033689557.1">
    <property type="nucleotide sequence ID" value="XM_033831855.1"/>
</dbReference>
<feature type="compositionally biased region" description="Polar residues" evidence="1">
    <location>
        <begin position="198"/>
        <end position="215"/>
    </location>
</feature>
<feature type="compositionally biased region" description="Polar residues" evidence="1">
    <location>
        <begin position="407"/>
        <end position="419"/>
    </location>
</feature>
<evidence type="ECO:0000313" key="2">
    <source>
        <dbReference type="EMBL" id="KAF2254553.1"/>
    </source>
</evidence>